<evidence type="ECO:0000313" key="1">
    <source>
        <dbReference type="EMBL" id="KAJ5225922.1"/>
    </source>
</evidence>
<name>A0A9W9NTM5_9EURO</name>
<dbReference type="Proteomes" id="UP001150941">
    <property type="component" value="Unassembled WGS sequence"/>
</dbReference>
<dbReference type="RefSeq" id="XP_058329333.1">
    <property type="nucleotide sequence ID" value="XM_058476443.1"/>
</dbReference>
<accession>A0A9W9NTM5</accession>
<protein>
    <submittedName>
        <fullName evidence="1">Uncharacterized protein</fullName>
    </submittedName>
</protein>
<gene>
    <name evidence="1" type="ORF">N7468_007147</name>
</gene>
<dbReference type="AlphaFoldDB" id="A0A9W9NTM5"/>
<dbReference type="EMBL" id="JAPQKS010000005">
    <property type="protein sequence ID" value="KAJ5225922.1"/>
    <property type="molecule type" value="Genomic_DNA"/>
</dbReference>
<reference evidence="1" key="2">
    <citation type="journal article" date="2023" name="IMA Fungus">
        <title>Comparative genomic study of the Penicillium genus elucidates a diverse pangenome and 15 lateral gene transfer events.</title>
        <authorList>
            <person name="Petersen C."/>
            <person name="Sorensen T."/>
            <person name="Nielsen M.R."/>
            <person name="Sondergaard T.E."/>
            <person name="Sorensen J.L."/>
            <person name="Fitzpatrick D.A."/>
            <person name="Frisvad J.C."/>
            <person name="Nielsen K.L."/>
        </authorList>
    </citation>
    <scope>NUCLEOTIDE SEQUENCE</scope>
    <source>
        <strain evidence="1">IBT 19713</strain>
    </source>
</reference>
<keyword evidence="2" id="KW-1185">Reference proteome</keyword>
<organism evidence="1 2">
    <name type="scientific">Penicillium chermesinum</name>
    <dbReference type="NCBI Taxonomy" id="63820"/>
    <lineage>
        <taxon>Eukaryota</taxon>
        <taxon>Fungi</taxon>
        <taxon>Dikarya</taxon>
        <taxon>Ascomycota</taxon>
        <taxon>Pezizomycotina</taxon>
        <taxon>Eurotiomycetes</taxon>
        <taxon>Eurotiomycetidae</taxon>
        <taxon>Eurotiales</taxon>
        <taxon>Aspergillaceae</taxon>
        <taxon>Penicillium</taxon>
    </lineage>
</organism>
<proteinExistence type="predicted"/>
<sequence>MSVIGALELVPQLFSYNKDRVWIIWSFDLQLGTLVPASAMEAHLIQEIESGATVFNANNSGALIPGALAAGRWSDVLGGSISHRAPGFKAGL</sequence>
<dbReference type="GeneID" id="83203746"/>
<evidence type="ECO:0000313" key="2">
    <source>
        <dbReference type="Proteomes" id="UP001150941"/>
    </source>
</evidence>
<reference evidence="1" key="1">
    <citation type="submission" date="2022-11" db="EMBL/GenBank/DDBJ databases">
        <authorList>
            <person name="Petersen C."/>
        </authorList>
    </citation>
    <scope>NUCLEOTIDE SEQUENCE</scope>
    <source>
        <strain evidence="1">IBT 19713</strain>
    </source>
</reference>
<comment type="caution">
    <text evidence="1">The sequence shown here is derived from an EMBL/GenBank/DDBJ whole genome shotgun (WGS) entry which is preliminary data.</text>
</comment>